<sequence>MRTVGHMAYFVPQMEYYFQQVEKGQHAHDLDASNDLVFVKLHASWNLMLSYADVLKFRKPLKKMLLEGELKKDEAKIVTKKENDEILTALSVRRAR</sequence>
<evidence type="ECO:0000259" key="1">
    <source>
        <dbReference type="Pfam" id="PF16178"/>
    </source>
</evidence>
<reference evidence="2 3" key="1">
    <citation type="submission" date="2024-11" db="EMBL/GenBank/DDBJ databases">
        <title>Adaptive evolution of stress response genes in parasites aligns with host niche diversity.</title>
        <authorList>
            <person name="Hahn C."/>
            <person name="Resl P."/>
        </authorList>
    </citation>
    <scope>NUCLEOTIDE SEQUENCE [LARGE SCALE GENOMIC DNA]</scope>
    <source>
        <strain evidence="2">EGGRZ-B1_66</strain>
        <tissue evidence="2">Body</tissue>
    </source>
</reference>
<organism evidence="2 3">
    <name type="scientific">Cichlidogyrus casuarinus</name>
    <dbReference type="NCBI Taxonomy" id="1844966"/>
    <lineage>
        <taxon>Eukaryota</taxon>
        <taxon>Metazoa</taxon>
        <taxon>Spiralia</taxon>
        <taxon>Lophotrochozoa</taxon>
        <taxon>Platyhelminthes</taxon>
        <taxon>Monogenea</taxon>
        <taxon>Monopisthocotylea</taxon>
        <taxon>Dactylogyridea</taxon>
        <taxon>Ancyrocephalidae</taxon>
        <taxon>Cichlidogyrus</taxon>
    </lineage>
</organism>
<dbReference type="EMBL" id="JBJKFK010000638">
    <property type="protein sequence ID" value="KAL3315920.1"/>
    <property type="molecule type" value="Genomic_DNA"/>
</dbReference>
<evidence type="ECO:0000313" key="3">
    <source>
        <dbReference type="Proteomes" id="UP001626550"/>
    </source>
</evidence>
<dbReference type="AlphaFoldDB" id="A0ABD2Q8N5"/>
<accession>A0ABD2Q8N5</accession>
<proteinExistence type="predicted"/>
<feature type="domain" description="Anoctamin dimerisation" evidence="1">
    <location>
        <begin position="28"/>
        <end position="71"/>
    </location>
</feature>
<keyword evidence="3" id="KW-1185">Reference proteome</keyword>
<dbReference type="Pfam" id="PF16178">
    <property type="entry name" value="Anoct_dimer"/>
    <property type="match status" value="1"/>
</dbReference>
<gene>
    <name evidence="2" type="ORF">Ciccas_005435</name>
</gene>
<protein>
    <recommendedName>
        <fullName evidence="1">Anoctamin dimerisation domain-containing protein</fullName>
    </recommendedName>
</protein>
<dbReference type="Proteomes" id="UP001626550">
    <property type="component" value="Unassembled WGS sequence"/>
</dbReference>
<dbReference type="InterPro" id="IPR032394">
    <property type="entry name" value="Anoct_dimer"/>
</dbReference>
<name>A0ABD2Q8N5_9PLAT</name>
<comment type="caution">
    <text evidence="2">The sequence shown here is derived from an EMBL/GenBank/DDBJ whole genome shotgun (WGS) entry which is preliminary data.</text>
</comment>
<evidence type="ECO:0000313" key="2">
    <source>
        <dbReference type="EMBL" id="KAL3315920.1"/>
    </source>
</evidence>